<evidence type="ECO:0000313" key="2">
    <source>
        <dbReference type="EMBL" id="NJB75857.1"/>
    </source>
</evidence>
<keyword evidence="1" id="KW-1133">Transmembrane helix</keyword>
<accession>A0ABX0X2I6</accession>
<proteinExistence type="predicted"/>
<keyword evidence="1" id="KW-0812">Transmembrane</keyword>
<dbReference type="EMBL" id="JAATJD010000003">
    <property type="protein sequence ID" value="NJB75857.1"/>
    <property type="molecule type" value="Genomic_DNA"/>
</dbReference>
<keyword evidence="3" id="KW-1185">Reference proteome</keyword>
<organism evidence="2 3">
    <name type="scientific">Thalassospira tepidiphila</name>
    <dbReference type="NCBI Taxonomy" id="393657"/>
    <lineage>
        <taxon>Bacteria</taxon>
        <taxon>Pseudomonadati</taxon>
        <taxon>Pseudomonadota</taxon>
        <taxon>Alphaproteobacteria</taxon>
        <taxon>Rhodospirillales</taxon>
        <taxon>Thalassospiraceae</taxon>
        <taxon>Thalassospira</taxon>
    </lineage>
</organism>
<evidence type="ECO:0000313" key="3">
    <source>
        <dbReference type="Proteomes" id="UP000556869"/>
    </source>
</evidence>
<evidence type="ECO:0000256" key="1">
    <source>
        <dbReference type="SAM" id="Phobius"/>
    </source>
</evidence>
<dbReference type="Proteomes" id="UP000556869">
    <property type="component" value="Unassembled WGS sequence"/>
</dbReference>
<protein>
    <submittedName>
        <fullName evidence="2">Uncharacterized protein</fullName>
    </submittedName>
</protein>
<sequence>MDEVSCNSALKTPNLGRKMTGFGAIVALAFLGSAIEPRRLPAITTKSYLKQGDKRR</sequence>
<comment type="caution">
    <text evidence="2">The sequence shown here is derived from an EMBL/GenBank/DDBJ whole genome shotgun (WGS) entry which is preliminary data.</text>
</comment>
<keyword evidence="1" id="KW-0472">Membrane</keyword>
<reference evidence="2 3" key="1">
    <citation type="submission" date="2020-03" db="EMBL/GenBank/DDBJ databases">
        <title>Genomic Encyclopedia of Type Strains, Phase IV (KMG-IV): sequencing the most valuable type-strain genomes for metagenomic binning, comparative biology and taxonomic classification.</title>
        <authorList>
            <person name="Goeker M."/>
        </authorList>
    </citation>
    <scope>NUCLEOTIDE SEQUENCE [LARGE SCALE GENOMIC DNA]</scope>
    <source>
        <strain evidence="2 3">DSM 18888</strain>
    </source>
</reference>
<feature type="transmembrane region" description="Helical" evidence="1">
    <location>
        <begin position="20"/>
        <end position="37"/>
    </location>
</feature>
<gene>
    <name evidence="2" type="ORF">GGR96_002979</name>
</gene>
<name>A0ABX0X2I6_9PROT</name>
<dbReference type="RefSeq" id="WP_157097765.1">
    <property type="nucleotide sequence ID" value="NZ_BAAAEQ010000003.1"/>
</dbReference>